<keyword evidence="2" id="KW-1133">Transmembrane helix</keyword>
<keyword evidence="2" id="KW-0812">Transmembrane</keyword>
<dbReference type="RefSeq" id="WP_027880382.1">
    <property type="nucleotide sequence ID" value="NZ_JACHWV010000008.1"/>
</dbReference>
<dbReference type="EMBL" id="PXOT01000023">
    <property type="protein sequence ID" value="PSG89822.1"/>
    <property type="molecule type" value="Genomic_DNA"/>
</dbReference>
<protein>
    <submittedName>
        <fullName evidence="3">DUF805 domain-containing protein</fullName>
    </submittedName>
</protein>
<evidence type="ECO:0000256" key="2">
    <source>
        <dbReference type="SAM" id="Phobius"/>
    </source>
</evidence>
<gene>
    <name evidence="3" type="ORF">C7H61_08425</name>
</gene>
<dbReference type="OrthoDB" id="9812349at2"/>
<evidence type="ECO:0000313" key="3">
    <source>
        <dbReference type="EMBL" id="PSG89822.1"/>
    </source>
</evidence>
<organism evidence="3 4">
    <name type="scientific">Mesoflavibacter zeaxanthinifaciens subsp. sabulilitoris</name>
    <dbReference type="NCBI Taxonomy" id="1520893"/>
    <lineage>
        <taxon>Bacteria</taxon>
        <taxon>Pseudomonadati</taxon>
        <taxon>Bacteroidota</taxon>
        <taxon>Flavobacteriia</taxon>
        <taxon>Flavobacteriales</taxon>
        <taxon>Flavobacteriaceae</taxon>
        <taxon>Mesoflavibacter</taxon>
    </lineage>
</organism>
<evidence type="ECO:0000256" key="1">
    <source>
        <dbReference type="SAM" id="MobiDB-lite"/>
    </source>
</evidence>
<dbReference type="Pfam" id="PF05656">
    <property type="entry name" value="DUF805"/>
    <property type="match status" value="1"/>
</dbReference>
<keyword evidence="2" id="KW-0472">Membrane</keyword>
<proteinExistence type="predicted"/>
<keyword evidence="4" id="KW-1185">Reference proteome</keyword>
<dbReference type="PANTHER" id="PTHR34980">
    <property type="entry name" value="INNER MEMBRANE PROTEIN-RELATED-RELATED"/>
    <property type="match status" value="1"/>
</dbReference>
<dbReference type="GO" id="GO:0005886">
    <property type="term" value="C:plasma membrane"/>
    <property type="evidence" value="ECO:0007669"/>
    <property type="project" value="TreeGrafter"/>
</dbReference>
<accession>A0A2T1NBL4</accession>
<feature type="transmembrane region" description="Helical" evidence="2">
    <location>
        <begin position="85"/>
        <end position="105"/>
    </location>
</feature>
<sequence length="135" mass="15347">MEWYLKVVRDNYANFEGRARRQEYWMFVLFNFLFIVAIALVSGVLSGLLEAPGFMFLYLIYVLAVFIPSLAVAVRRLHDVGKSGWFYLISLIPLIGGIWLLILFVTEGDKGPNQYGPDPKAPNSEEINEIGQVND</sequence>
<comment type="caution">
    <text evidence="3">The sequence shown here is derived from an EMBL/GenBank/DDBJ whole genome shotgun (WGS) entry which is preliminary data.</text>
</comment>
<dbReference type="PANTHER" id="PTHR34980:SF2">
    <property type="entry name" value="INNER MEMBRANE PROTEIN YHAH-RELATED"/>
    <property type="match status" value="1"/>
</dbReference>
<dbReference type="Proteomes" id="UP000238430">
    <property type="component" value="Unassembled WGS sequence"/>
</dbReference>
<reference evidence="3 4" key="1">
    <citation type="submission" date="2018-03" db="EMBL/GenBank/DDBJ databases">
        <title>Mesoflavibacter sp. HG37 and Mesoflavibacter sp. HG96 sp.nov., two marine bacteria isolated from seawater of Western Pacific Ocean.</title>
        <authorList>
            <person name="Cheng H."/>
            <person name="Wu Y.-H."/>
            <person name="Guo L.-L."/>
            <person name="Xu X.-W."/>
        </authorList>
    </citation>
    <scope>NUCLEOTIDE SEQUENCE [LARGE SCALE GENOMIC DNA]</scope>
    <source>
        <strain evidence="3 4">KCTC 42117</strain>
    </source>
</reference>
<evidence type="ECO:0000313" key="4">
    <source>
        <dbReference type="Proteomes" id="UP000238430"/>
    </source>
</evidence>
<feature type="region of interest" description="Disordered" evidence="1">
    <location>
        <begin position="114"/>
        <end position="135"/>
    </location>
</feature>
<dbReference type="InterPro" id="IPR008523">
    <property type="entry name" value="DUF805"/>
</dbReference>
<feature type="transmembrane region" description="Helical" evidence="2">
    <location>
        <begin position="55"/>
        <end position="73"/>
    </location>
</feature>
<name>A0A2T1NBL4_9FLAO</name>
<feature type="transmembrane region" description="Helical" evidence="2">
    <location>
        <begin position="24"/>
        <end position="49"/>
    </location>
</feature>
<dbReference type="AlphaFoldDB" id="A0A2T1NBL4"/>